<dbReference type="GO" id="GO:0098609">
    <property type="term" value="P:cell-cell adhesion"/>
    <property type="evidence" value="ECO:0007669"/>
    <property type="project" value="TreeGrafter"/>
</dbReference>
<dbReference type="Gene3D" id="2.60.40.10">
    <property type="entry name" value="Immunoglobulins"/>
    <property type="match status" value="6"/>
</dbReference>
<keyword evidence="1" id="KW-0677">Repeat</keyword>
<dbReference type="CDD" id="cd00063">
    <property type="entry name" value="FN3"/>
    <property type="match status" value="2"/>
</dbReference>
<dbReference type="OrthoDB" id="6234674at2759"/>
<dbReference type="Pfam" id="PF13927">
    <property type="entry name" value="Ig_3"/>
    <property type="match status" value="4"/>
</dbReference>
<dbReference type="AlphaFoldDB" id="A0A2T7P2B3"/>
<organism evidence="6 7">
    <name type="scientific">Pomacea canaliculata</name>
    <name type="common">Golden apple snail</name>
    <dbReference type="NCBI Taxonomy" id="400727"/>
    <lineage>
        <taxon>Eukaryota</taxon>
        <taxon>Metazoa</taxon>
        <taxon>Spiralia</taxon>
        <taxon>Lophotrochozoa</taxon>
        <taxon>Mollusca</taxon>
        <taxon>Gastropoda</taxon>
        <taxon>Caenogastropoda</taxon>
        <taxon>Architaenioglossa</taxon>
        <taxon>Ampullarioidea</taxon>
        <taxon>Ampullariidae</taxon>
        <taxon>Pomacea</taxon>
    </lineage>
</organism>
<evidence type="ECO:0000256" key="1">
    <source>
        <dbReference type="ARBA" id="ARBA00022737"/>
    </source>
</evidence>
<dbReference type="Pfam" id="PF00041">
    <property type="entry name" value="fn3"/>
    <property type="match status" value="2"/>
</dbReference>
<feature type="domain" description="Ig-like" evidence="4">
    <location>
        <begin position="10"/>
        <end position="95"/>
    </location>
</feature>
<evidence type="ECO:0000259" key="4">
    <source>
        <dbReference type="PROSITE" id="PS50835"/>
    </source>
</evidence>
<dbReference type="STRING" id="400727.A0A2T7P2B3"/>
<dbReference type="Proteomes" id="UP000245119">
    <property type="component" value="Linkage Group LG7"/>
</dbReference>
<feature type="compositionally biased region" description="Basic and acidic residues" evidence="3">
    <location>
        <begin position="762"/>
        <end position="771"/>
    </location>
</feature>
<feature type="region of interest" description="Disordered" evidence="3">
    <location>
        <begin position="674"/>
        <end position="858"/>
    </location>
</feature>
<gene>
    <name evidence="6" type="ORF">C0Q70_12729</name>
</gene>
<dbReference type="InterPro" id="IPR003599">
    <property type="entry name" value="Ig_sub"/>
</dbReference>
<feature type="domain" description="Ig-like" evidence="4">
    <location>
        <begin position="291"/>
        <end position="374"/>
    </location>
</feature>
<dbReference type="PROSITE" id="PS50835">
    <property type="entry name" value="IG_LIKE"/>
    <property type="match status" value="4"/>
</dbReference>
<dbReference type="PANTHER" id="PTHR44170">
    <property type="entry name" value="PROTEIN SIDEKICK"/>
    <property type="match status" value="1"/>
</dbReference>
<evidence type="ECO:0000256" key="3">
    <source>
        <dbReference type="SAM" id="MobiDB-lite"/>
    </source>
</evidence>
<dbReference type="EMBL" id="PZQS01000007">
    <property type="protein sequence ID" value="PVD27567.1"/>
    <property type="molecule type" value="Genomic_DNA"/>
</dbReference>
<proteinExistence type="predicted"/>
<dbReference type="SMART" id="SM00408">
    <property type="entry name" value="IGc2"/>
    <property type="match status" value="4"/>
</dbReference>
<dbReference type="InterPro" id="IPR036179">
    <property type="entry name" value="Ig-like_dom_sf"/>
</dbReference>
<sequence>MPCFVSPAPPTITESSRNMLQHRRGENIKIFCRGTGSPEPKLVWRKDNVLLENSGRVRVDGGEVRITNLHREDGGIYTCTFTNSVGERAQLIKLVVEGRPYIMHSPSNSTAIEGQRIKFMCGAEAYPDNITYYWYKDGTDVRTLPVYEKRLTLPPDGGLLLTGVVKEDMGWYTCKPSNAIGQDEASAYLNVTYIPRVITRQMPVSVIWARGLQQSLNCPVDANPPLIETIWTKGQQTKIQSQGRFDILLNGTLLVSDVQQTDAGSYSCTPKSALGLGEPSPNVQVVVRDPPYFTIRPMPRYQQQVEEPVVLPCAASGTPTPSITWKKVEGNINIDGNRVMMDGGNLSIISTKKEDHGTYECVASNTVATIVAVTELYILNTTPHAPYNITVIPQLFSAEISWAPAFNGGRSQFYMLWFRPLGGSWSQLTIPGQATSFTLYNLQPNTDYEFMVLSRNDLGNGSFSDAVVARTLGFNPDMVTALPTDAYGSTYIPEVRESLGPRPTPPRNVTTMRQGDRGILVRWNPPVDPPVPVFWYVVEYLASNSMVWRQHSTKVLASGETQLLMEDMPPGVYQLRVLAYSVLAFSQSSNIVTIEIPSADVTYGKPEDVNSRQHQTPPKWDRWQQNGGGDIVTSLSNTDSIFFLPRTSRTSDLKSAFHDPWLYNRDLPMHIPDPAYQVNKSPPLPPSYFSSEAFLTPRPSSQHPSQQVPLHHDTTSPASHGDGRLTLKKPTPELPLLPDGRQFSPQSPYLQNADFSNPQFPSHDRHPDRSVHKPRSRSHVQNSPRDQQFVPYPTSPVDSHMPKGLQHSYDGPYHGFHSDDDDDVFGPGLQPAPVGPASLPRHSSLKPSQQQTYLTGEKDAPVFSLNDISSVLDSPKAECIQPSFAECVPTLFPQQPSTQESFRSPPLGHPGVRRQEGRSPQQEKPLAQVWPSPKPADESESSTSSGRPLGYTRDQLHNTVDRVRHTSRPPLVGPEQYLDVTAQGLPPDSGSYRDKAVARGVPGAPGAGYDLGAYGAPVKPARLHPVAVGRYPEDSQSSGIGSRNTSQSTNSSAAATIQALSCIHQLSVYAAGILPRR</sequence>
<feature type="compositionally biased region" description="Polar residues" evidence="3">
    <location>
        <begin position="1034"/>
        <end position="1043"/>
    </location>
</feature>
<dbReference type="SUPFAM" id="SSF49265">
    <property type="entry name" value="Fibronectin type III"/>
    <property type="match status" value="1"/>
</dbReference>
<dbReference type="PANTHER" id="PTHR44170:SF56">
    <property type="entry name" value="FIBRONECTIN TYPE-III DOMAIN-CONTAINING PROTEIN"/>
    <property type="match status" value="1"/>
</dbReference>
<comment type="caution">
    <text evidence="6">The sequence shown here is derived from an EMBL/GenBank/DDBJ whole genome shotgun (WGS) entry which is preliminary data.</text>
</comment>
<feature type="domain" description="Fibronectin type-III" evidence="5">
    <location>
        <begin position="505"/>
        <end position="599"/>
    </location>
</feature>
<dbReference type="InterPro" id="IPR003598">
    <property type="entry name" value="Ig_sub2"/>
</dbReference>
<feature type="domain" description="Fibronectin type-III" evidence="5">
    <location>
        <begin position="382"/>
        <end position="474"/>
    </location>
</feature>
<name>A0A2T7P2B3_POMCA</name>
<dbReference type="PROSITE" id="PS50853">
    <property type="entry name" value="FN3"/>
    <property type="match status" value="2"/>
</dbReference>
<feature type="compositionally biased region" description="Polar residues" evidence="3">
    <location>
        <begin position="743"/>
        <end position="760"/>
    </location>
</feature>
<feature type="region of interest" description="Disordered" evidence="3">
    <location>
        <begin position="1030"/>
        <end position="1049"/>
    </location>
</feature>
<accession>A0A2T7P2B3</accession>
<dbReference type="InterPro" id="IPR007110">
    <property type="entry name" value="Ig-like_dom"/>
</dbReference>
<reference evidence="6 7" key="1">
    <citation type="submission" date="2018-04" db="EMBL/GenBank/DDBJ databases">
        <title>The genome of golden apple snail Pomacea canaliculata provides insight into stress tolerance and invasive adaptation.</title>
        <authorList>
            <person name="Liu C."/>
            <person name="Liu B."/>
            <person name="Ren Y."/>
            <person name="Zhang Y."/>
            <person name="Wang H."/>
            <person name="Li S."/>
            <person name="Jiang F."/>
            <person name="Yin L."/>
            <person name="Zhang G."/>
            <person name="Qian W."/>
            <person name="Fan W."/>
        </authorList>
    </citation>
    <scope>NUCLEOTIDE SEQUENCE [LARGE SCALE GENOMIC DNA]</scope>
    <source>
        <strain evidence="6">SZHN2017</strain>
        <tissue evidence="6">Muscle</tissue>
    </source>
</reference>
<feature type="region of interest" description="Disordered" evidence="3">
    <location>
        <begin position="606"/>
        <end position="625"/>
    </location>
</feature>
<protein>
    <submittedName>
        <fullName evidence="6">Uncharacterized protein</fullName>
    </submittedName>
</protein>
<feature type="domain" description="Ig-like" evidence="4">
    <location>
        <begin position="195"/>
        <end position="284"/>
    </location>
</feature>
<dbReference type="SUPFAM" id="SSF48726">
    <property type="entry name" value="Immunoglobulin"/>
    <property type="match status" value="4"/>
</dbReference>
<evidence type="ECO:0000313" key="6">
    <source>
        <dbReference type="EMBL" id="PVD27567.1"/>
    </source>
</evidence>
<keyword evidence="2" id="KW-1015">Disulfide bond</keyword>
<feature type="compositionally biased region" description="Polar residues" evidence="3">
    <location>
        <begin position="698"/>
        <end position="708"/>
    </location>
</feature>
<dbReference type="InterPro" id="IPR013783">
    <property type="entry name" value="Ig-like_fold"/>
</dbReference>
<dbReference type="SMART" id="SM00060">
    <property type="entry name" value="FN3"/>
    <property type="match status" value="2"/>
</dbReference>
<keyword evidence="7" id="KW-1185">Reference proteome</keyword>
<feature type="compositionally biased region" description="Polar residues" evidence="3">
    <location>
        <begin position="845"/>
        <end position="854"/>
    </location>
</feature>
<dbReference type="InterPro" id="IPR003961">
    <property type="entry name" value="FN3_dom"/>
</dbReference>
<dbReference type="SMART" id="SM00409">
    <property type="entry name" value="IG"/>
    <property type="match status" value="4"/>
</dbReference>
<evidence type="ECO:0000313" key="7">
    <source>
        <dbReference type="Proteomes" id="UP000245119"/>
    </source>
</evidence>
<evidence type="ECO:0000259" key="5">
    <source>
        <dbReference type="PROSITE" id="PS50853"/>
    </source>
</evidence>
<feature type="region of interest" description="Disordered" evidence="3">
    <location>
        <begin position="895"/>
        <end position="976"/>
    </location>
</feature>
<evidence type="ECO:0000256" key="2">
    <source>
        <dbReference type="ARBA" id="ARBA00023157"/>
    </source>
</evidence>
<feature type="compositionally biased region" description="Basic and acidic residues" evidence="3">
    <location>
        <begin position="954"/>
        <end position="964"/>
    </location>
</feature>
<dbReference type="InterPro" id="IPR036116">
    <property type="entry name" value="FN3_sf"/>
</dbReference>
<feature type="domain" description="Ig-like" evidence="4">
    <location>
        <begin position="100"/>
        <end position="192"/>
    </location>
</feature>